<evidence type="ECO:0000256" key="1">
    <source>
        <dbReference type="SAM" id="SignalP"/>
    </source>
</evidence>
<feature type="signal peptide" evidence="1">
    <location>
        <begin position="1"/>
        <end position="23"/>
    </location>
</feature>
<feature type="chain" id="PRO_5026204849" evidence="1">
    <location>
        <begin position="24"/>
        <end position="588"/>
    </location>
</feature>
<reference evidence="3 4" key="1">
    <citation type="submission" date="2019-11" db="EMBL/GenBank/DDBJ databases">
        <authorList>
            <person name="Zheng R.K."/>
            <person name="Sun C.M."/>
        </authorList>
    </citation>
    <scope>NUCLEOTIDE SEQUENCE [LARGE SCALE GENOMIC DNA]</scope>
    <source>
        <strain evidence="3 4">SRB007</strain>
    </source>
</reference>
<name>A0A6I6JCV6_9BACT</name>
<dbReference type="EMBL" id="CP046400">
    <property type="protein sequence ID" value="QGY38890.1"/>
    <property type="molecule type" value="Genomic_DNA"/>
</dbReference>
<accession>A0A6I6JCV6</accession>
<gene>
    <name evidence="3" type="ORF">GM415_01630</name>
</gene>
<dbReference type="CDD" id="cd06243">
    <property type="entry name" value="M14_CP_Csd4-like"/>
    <property type="match status" value="1"/>
</dbReference>
<evidence type="ECO:0000313" key="3">
    <source>
        <dbReference type="EMBL" id="QGY38890.1"/>
    </source>
</evidence>
<dbReference type="Gene3D" id="3.40.630.10">
    <property type="entry name" value="Zn peptidases"/>
    <property type="match status" value="1"/>
</dbReference>
<dbReference type="Pfam" id="PF17033">
    <property type="entry name" value="Peptidase_M99"/>
    <property type="match status" value="1"/>
</dbReference>
<keyword evidence="1" id="KW-0732">Signal</keyword>
<dbReference type="AlphaFoldDB" id="A0A6I6JCV6"/>
<feature type="domain" description="D,L-carboxypeptidase peptidase" evidence="2">
    <location>
        <begin position="49"/>
        <end position="263"/>
    </location>
</feature>
<evidence type="ECO:0000313" key="4">
    <source>
        <dbReference type="Proteomes" id="UP000428328"/>
    </source>
</evidence>
<dbReference type="Proteomes" id="UP000428328">
    <property type="component" value="Chromosome"/>
</dbReference>
<sequence length="588" mass="65120">MKRVFFLMALTLAVFLAASPASAESWVHSFFADTQYPLKVVYLEGPLPGPTIMVQGGIQGDESAGFITAQLLTQAKVTRGNLLILPRANVPSINLHKRQINVDMNRRFDRDYNRFYEDRVARVIRYLLAQSNAFIHLHEGSGFYHPTYIDNLRNPMRYGQSIIVDTLVYDKIDLAHTVNSVLDELNRSIGASDYQFKLFNTRTFDKATDYPEMRKSLTCYALAEVGIPAMAVEVSKDIRQIDWKVRQQLAATVMLLNRLGVSVTPPDFTDADVRAYARKDVRVRVNGRLMEGNSAISLTPGATLSVEKESSGPQAFSPELALFASDRPGVNLIKARRMALEPFTELELRSDGKQVAKTRVRWTGKMPAGSADDKPVFVCWLNGNPTFVRDGQVLRTVVGDQLIMEGIWGSDRQEVVNLKGFVAIPWANNGQDLGWEIILDPGNFLERYAVASDRTGAVRYRVVRETPGAETAEFYVDIEPRRVHALRLACNSGQSLLIPWTSGGSYRLPVGEYVLEAAWSNGPGDKLVATAGNSPLEVGKPFKVEYGEPVRLTVRQATTFGDLGTMTFLAGGLALGDPAPGSRTTHLE</sequence>
<dbReference type="RefSeq" id="WP_158946101.1">
    <property type="nucleotide sequence ID" value="NZ_CP046400.1"/>
</dbReference>
<dbReference type="SUPFAM" id="SSF53187">
    <property type="entry name" value="Zn-dependent exopeptidases"/>
    <property type="match status" value="1"/>
</dbReference>
<keyword evidence="4" id="KW-1185">Reference proteome</keyword>
<dbReference type="InterPro" id="IPR031489">
    <property type="entry name" value="Peptidase_M99"/>
</dbReference>
<proteinExistence type="predicted"/>
<evidence type="ECO:0000259" key="2">
    <source>
        <dbReference type="Pfam" id="PF17033"/>
    </source>
</evidence>
<protein>
    <submittedName>
        <fullName evidence="3">Succinylglutamate desuccinylase</fullName>
    </submittedName>
</protein>
<organism evidence="3 4">
    <name type="scientific">Pseudodesulfovibrio cashew</name>
    <dbReference type="NCBI Taxonomy" id="2678688"/>
    <lineage>
        <taxon>Bacteria</taxon>
        <taxon>Pseudomonadati</taxon>
        <taxon>Thermodesulfobacteriota</taxon>
        <taxon>Desulfovibrionia</taxon>
        <taxon>Desulfovibrionales</taxon>
        <taxon>Desulfovibrionaceae</taxon>
    </lineage>
</organism>
<dbReference type="KEGG" id="psel:GM415_01630"/>